<reference evidence="1 2" key="1">
    <citation type="submission" date="2019-05" db="EMBL/GenBank/DDBJ databases">
        <title>Another draft genome of Portunus trituberculatus and its Hox gene families provides insights of decapod evolution.</title>
        <authorList>
            <person name="Jeong J.-H."/>
            <person name="Song I."/>
            <person name="Kim S."/>
            <person name="Choi T."/>
            <person name="Kim D."/>
            <person name="Ryu S."/>
            <person name="Kim W."/>
        </authorList>
    </citation>
    <scope>NUCLEOTIDE SEQUENCE [LARGE SCALE GENOMIC DNA]</scope>
    <source>
        <tissue evidence="1">Muscle</tissue>
    </source>
</reference>
<accession>A0A5B7IW02</accession>
<name>A0A5B7IW02_PORTR</name>
<protein>
    <submittedName>
        <fullName evidence="1">Uncharacterized protein</fullName>
    </submittedName>
</protein>
<proteinExistence type="predicted"/>
<dbReference type="AlphaFoldDB" id="A0A5B7IW02"/>
<evidence type="ECO:0000313" key="1">
    <source>
        <dbReference type="EMBL" id="MPC88830.1"/>
    </source>
</evidence>
<evidence type="ECO:0000313" key="2">
    <source>
        <dbReference type="Proteomes" id="UP000324222"/>
    </source>
</evidence>
<comment type="caution">
    <text evidence="1">The sequence shown here is derived from an EMBL/GenBank/DDBJ whole genome shotgun (WGS) entry which is preliminary data.</text>
</comment>
<organism evidence="1 2">
    <name type="scientific">Portunus trituberculatus</name>
    <name type="common">Swimming crab</name>
    <name type="synonym">Neptunus trituberculatus</name>
    <dbReference type="NCBI Taxonomy" id="210409"/>
    <lineage>
        <taxon>Eukaryota</taxon>
        <taxon>Metazoa</taxon>
        <taxon>Ecdysozoa</taxon>
        <taxon>Arthropoda</taxon>
        <taxon>Crustacea</taxon>
        <taxon>Multicrustacea</taxon>
        <taxon>Malacostraca</taxon>
        <taxon>Eumalacostraca</taxon>
        <taxon>Eucarida</taxon>
        <taxon>Decapoda</taxon>
        <taxon>Pleocyemata</taxon>
        <taxon>Brachyura</taxon>
        <taxon>Eubrachyura</taxon>
        <taxon>Portunoidea</taxon>
        <taxon>Portunidae</taxon>
        <taxon>Portuninae</taxon>
        <taxon>Portunus</taxon>
    </lineage>
</organism>
<sequence length="122" mass="13304">MQIIGSSWRSLASLLYCREGALGEVAAKHPGSGVGREERGRPWRNTKHCVEAKHLGLSWLAASSHSGIGYTRLDLEELASGSESDDGEAGMLHRGPLIRIPTQCPPFQPLLPHLSARNLHFL</sequence>
<keyword evidence="2" id="KW-1185">Reference proteome</keyword>
<gene>
    <name evidence="1" type="ORF">E2C01_083751</name>
</gene>
<dbReference type="Proteomes" id="UP000324222">
    <property type="component" value="Unassembled WGS sequence"/>
</dbReference>
<dbReference type="EMBL" id="VSRR010079089">
    <property type="protein sequence ID" value="MPC88830.1"/>
    <property type="molecule type" value="Genomic_DNA"/>
</dbReference>